<evidence type="ECO:0008006" key="4">
    <source>
        <dbReference type="Google" id="ProtNLM"/>
    </source>
</evidence>
<proteinExistence type="predicted"/>
<organism evidence="2 3">
    <name type="scientific">Nannocystis pusilla</name>
    <dbReference type="NCBI Taxonomy" id="889268"/>
    <lineage>
        <taxon>Bacteria</taxon>
        <taxon>Pseudomonadati</taxon>
        <taxon>Myxococcota</taxon>
        <taxon>Polyangia</taxon>
        <taxon>Nannocystales</taxon>
        <taxon>Nannocystaceae</taxon>
        <taxon>Nannocystis</taxon>
    </lineage>
</organism>
<dbReference type="RefSeq" id="WP_224193764.1">
    <property type="nucleotide sequence ID" value="NZ_JAIRAU010000028.1"/>
</dbReference>
<dbReference type="PROSITE" id="PS51257">
    <property type="entry name" value="PROKAR_LIPOPROTEIN"/>
    <property type="match status" value="1"/>
</dbReference>
<evidence type="ECO:0000256" key="1">
    <source>
        <dbReference type="SAM" id="MobiDB-lite"/>
    </source>
</evidence>
<gene>
    <name evidence="2" type="ORF">K7C98_22390</name>
</gene>
<sequence>MRATLVPSLVLLSLVACGPKSPEQATDTADGTGGDTSGATGATGATEGSPTTTTATSEPSPGSTVTTAHPHDIPDVGGGSGCEETGGCNRLDLLFVVDNSANMADKQAHLVAALPHLVTRLRDLVGADGLPVVPDVHVMVTTTDMGHPNCDPFAKVDYEPAKGAPITTACVDRLERFTGLGSGPEMRPEVCLDRCPAEEHAVPADPFVHFHGDLSNVLGEVDGDQVLAALECIVPQGIDGCGFEAPLESMIQALDPNKPWNQGPEPFMRPGAALGIVILTDETDCSPKDLRHFDPKNEDDPEFNQFWEDELGIPGAKKEPTSAVCWNASMTCEDGDVDGVYESCVPEEKGVLQPLSRYSGYLIDNLREQQGSPVFMLVITGIPETGIGDLVHRGWTQDGIPPGDSDTPAEKEFEFGIGPGCTGPDSGNALPPGRIRQLCEELDVADDPNTPADESATRCCFESACATDLAGGFDCLLDAMAQELRAAP</sequence>
<reference evidence="2" key="1">
    <citation type="submission" date="2021-08" db="EMBL/GenBank/DDBJ databases">
        <authorList>
            <person name="Stevens D.C."/>
        </authorList>
    </citation>
    <scope>NUCLEOTIDE SEQUENCE</scope>
    <source>
        <strain evidence="2">DSM 53165</strain>
    </source>
</reference>
<feature type="region of interest" description="Disordered" evidence="1">
    <location>
        <begin position="19"/>
        <end position="81"/>
    </location>
</feature>
<feature type="compositionally biased region" description="Low complexity" evidence="1">
    <location>
        <begin position="37"/>
        <end position="64"/>
    </location>
</feature>
<dbReference type="EMBL" id="JAIRAU010000028">
    <property type="protein sequence ID" value="MBZ5712002.1"/>
    <property type="molecule type" value="Genomic_DNA"/>
</dbReference>
<keyword evidence="3" id="KW-1185">Reference proteome</keyword>
<protein>
    <recommendedName>
        <fullName evidence="4">VWFA domain-containing protein</fullName>
    </recommendedName>
</protein>
<accession>A0ABS7TUS3</accession>
<name>A0ABS7TUS3_9BACT</name>
<comment type="caution">
    <text evidence="2">The sequence shown here is derived from an EMBL/GenBank/DDBJ whole genome shotgun (WGS) entry which is preliminary data.</text>
</comment>
<evidence type="ECO:0000313" key="3">
    <source>
        <dbReference type="Proteomes" id="UP001139031"/>
    </source>
</evidence>
<dbReference type="Proteomes" id="UP001139031">
    <property type="component" value="Unassembled WGS sequence"/>
</dbReference>
<evidence type="ECO:0000313" key="2">
    <source>
        <dbReference type="EMBL" id="MBZ5712002.1"/>
    </source>
</evidence>